<name>A0A392R2K9_9FABA</name>
<feature type="compositionally biased region" description="Acidic residues" evidence="1">
    <location>
        <begin position="96"/>
        <end position="131"/>
    </location>
</feature>
<feature type="non-terminal residue" evidence="2">
    <location>
        <position position="1"/>
    </location>
</feature>
<keyword evidence="3" id="KW-1185">Reference proteome</keyword>
<dbReference type="Proteomes" id="UP000265520">
    <property type="component" value="Unassembled WGS sequence"/>
</dbReference>
<feature type="region of interest" description="Disordered" evidence="1">
    <location>
        <begin position="92"/>
        <end position="131"/>
    </location>
</feature>
<evidence type="ECO:0000313" key="2">
    <source>
        <dbReference type="EMBL" id="MCI30818.1"/>
    </source>
</evidence>
<organism evidence="2 3">
    <name type="scientific">Trifolium medium</name>
    <dbReference type="NCBI Taxonomy" id="97028"/>
    <lineage>
        <taxon>Eukaryota</taxon>
        <taxon>Viridiplantae</taxon>
        <taxon>Streptophyta</taxon>
        <taxon>Embryophyta</taxon>
        <taxon>Tracheophyta</taxon>
        <taxon>Spermatophyta</taxon>
        <taxon>Magnoliopsida</taxon>
        <taxon>eudicotyledons</taxon>
        <taxon>Gunneridae</taxon>
        <taxon>Pentapetalae</taxon>
        <taxon>rosids</taxon>
        <taxon>fabids</taxon>
        <taxon>Fabales</taxon>
        <taxon>Fabaceae</taxon>
        <taxon>Papilionoideae</taxon>
        <taxon>50 kb inversion clade</taxon>
        <taxon>NPAAA clade</taxon>
        <taxon>Hologalegina</taxon>
        <taxon>IRL clade</taxon>
        <taxon>Trifolieae</taxon>
        <taxon>Trifolium</taxon>
    </lineage>
</organism>
<comment type="caution">
    <text evidence="2">The sequence shown here is derived from an EMBL/GenBank/DDBJ whole genome shotgun (WGS) entry which is preliminary data.</text>
</comment>
<evidence type="ECO:0000256" key="1">
    <source>
        <dbReference type="SAM" id="MobiDB-lite"/>
    </source>
</evidence>
<protein>
    <submittedName>
        <fullName evidence="2">Uncharacterized protein</fullName>
    </submittedName>
</protein>
<sequence length="131" mass="14692">EKRKLAEEVDALKSAMAPVAGEHEAAKGLVTRAELVEKIRVLAGDVLEGTKYSFDNVVAQLKVVNPGVELIIEVIRMLRKVENGQIVIPEVYKDMEAEEEEEDDEQLEDDNHEEVHGEDDEHQDESNDNNA</sequence>
<dbReference type="EMBL" id="LXQA010182383">
    <property type="protein sequence ID" value="MCI30818.1"/>
    <property type="molecule type" value="Genomic_DNA"/>
</dbReference>
<reference evidence="2 3" key="1">
    <citation type="journal article" date="2018" name="Front. Plant Sci.">
        <title>Red Clover (Trifolium pratense) and Zigzag Clover (T. medium) - A Picture of Genomic Similarities and Differences.</title>
        <authorList>
            <person name="Dluhosova J."/>
            <person name="Istvanek J."/>
            <person name="Nedelnik J."/>
            <person name="Repkova J."/>
        </authorList>
    </citation>
    <scope>NUCLEOTIDE SEQUENCE [LARGE SCALE GENOMIC DNA]</scope>
    <source>
        <strain evidence="3">cv. 10/8</strain>
        <tissue evidence="2">Leaf</tissue>
    </source>
</reference>
<proteinExistence type="predicted"/>
<evidence type="ECO:0000313" key="3">
    <source>
        <dbReference type="Proteomes" id="UP000265520"/>
    </source>
</evidence>
<accession>A0A392R2K9</accession>
<dbReference type="AlphaFoldDB" id="A0A392R2K9"/>